<dbReference type="OrthoDB" id="19261at2759"/>
<feature type="transmembrane region" description="Helical" evidence="1">
    <location>
        <begin position="128"/>
        <end position="149"/>
    </location>
</feature>
<keyword evidence="1" id="KW-0812">Transmembrane</keyword>
<evidence type="ECO:0008006" key="4">
    <source>
        <dbReference type="Google" id="ProtNLM"/>
    </source>
</evidence>
<keyword evidence="1" id="KW-0472">Membrane</keyword>
<dbReference type="EMBL" id="KV417542">
    <property type="protein sequence ID" value="KZP22026.1"/>
    <property type="molecule type" value="Genomic_DNA"/>
</dbReference>
<organism evidence="2 3">
    <name type="scientific">Athelia psychrophila</name>
    <dbReference type="NCBI Taxonomy" id="1759441"/>
    <lineage>
        <taxon>Eukaryota</taxon>
        <taxon>Fungi</taxon>
        <taxon>Dikarya</taxon>
        <taxon>Basidiomycota</taxon>
        <taxon>Agaricomycotina</taxon>
        <taxon>Agaricomycetes</taxon>
        <taxon>Agaricomycetidae</taxon>
        <taxon>Atheliales</taxon>
        <taxon>Atheliaceae</taxon>
        <taxon>Athelia</taxon>
    </lineage>
</organism>
<keyword evidence="1" id="KW-1133">Transmembrane helix</keyword>
<feature type="transmembrane region" description="Helical" evidence="1">
    <location>
        <begin position="101"/>
        <end position="122"/>
    </location>
</feature>
<name>A0A166KLI7_9AGAM</name>
<proteinExistence type="predicted"/>
<dbReference type="Proteomes" id="UP000076532">
    <property type="component" value="Unassembled WGS sequence"/>
</dbReference>
<evidence type="ECO:0000313" key="2">
    <source>
        <dbReference type="EMBL" id="KZP22026.1"/>
    </source>
</evidence>
<sequence length="160" mass="17627">MGLSNMIRLRVHRSCIQARPSSTPSPQPLRPACYLCTRSCPPVWCVPRYEIDAACHSGTFTLDFTLLILPNRSLLFFPPPSTTPSTGSTGRKRSMMIVDHAILHAIGFFGLLPLGVLIARWTRTFTTHWFTGYAVVQAVLSGPLIGATYRGGCCAEDQRC</sequence>
<protein>
    <recommendedName>
        <fullName evidence="4">Cytochrome b561 domain-containing protein</fullName>
    </recommendedName>
</protein>
<dbReference type="AlphaFoldDB" id="A0A166KLI7"/>
<accession>A0A166KLI7</accession>
<gene>
    <name evidence="2" type="ORF">FIBSPDRAFT_490267</name>
</gene>
<evidence type="ECO:0000256" key="1">
    <source>
        <dbReference type="SAM" id="Phobius"/>
    </source>
</evidence>
<evidence type="ECO:0000313" key="3">
    <source>
        <dbReference type="Proteomes" id="UP000076532"/>
    </source>
</evidence>
<keyword evidence="3" id="KW-1185">Reference proteome</keyword>
<reference evidence="2 3" key="1">
    <citation type="journal article" date="2016" name="Mol. Biol. Evol.">
        <title>Comparative Genomics of Early-Diverging Mushroom-Forming Fungi Provides Insights into the Origins of Lignocellulose Decay Capabilities.</title>
        <authorList>
            <person name="Nagy L.G."/>
            <person name="Riley R."/>
            <person name="Tritt A."/>
            <person name="Adam C."/>
            <person name="Daum C."/>
            <person name="Floudas D."/>
            <person name="Sun H."/>
            <person name="Yadav J.S."/>
            <person name="Pangilinan J."/>
            <person name="Larsson K.H."/>
            <person name="Matsuura K."/>
            <person name="Barry K."/>
            <person name="Labutti K."/>
            <person name="Kuo R."/>
            <person name="Ohm R.A."/>
            <person name="Bhattacharya S.S."/>
            <person name="Shirouzu T."/>
            <person name="Yoshinaga Y."/>
            <person name="Martin F.M."/>
            <person name="Grigoriev I.V."/>
            <person name="Hibbett D.S."/>
        </authorList>
    </citation>
    <scope>NUCLEOTIDE SEQUENCE [LARGE SCALE GENOMIC DNA]</scope>
    <source>
        <strain evidence="2 3">CBS 109695</strain>
    </source>
</reference>